<gene>
    <name evidence="2" type="ORF">DFR69_114161</name>
</gene>
<proteinExistence type="predicted"/>
<evidence type="ECO:0000256" key="1">
    <source>
        <dbReference type="SAM" id="SignalP"/>
    </source>
</evidence>
<evidence type="ECO:0000313" key="2">
    <source>
        <dbReference type="EMBL" id="PWV70194.1"/>
    </source>
</evidence>
<feature type="signal peptide" evidence="1">
    <location>
        <begin position="1"/>
        <end position="20"/>
    </location>
</feature>
<dbReference type="Proteomes" id="UP000246410">
    <property type="component" value="Unassembled WGS sequence"/>
</dbReference>
<keyword evidence="1" id="KW-0732">Signal</keyword>
<feature type="chain" id="PRO_5039713485" description="Secreted protein" evidence="1">
    <location>
        <begin position="21"/>
        <end position="142"/>
    </location>
</feature>
<evidence type="ECO:0008006" key="4">
    <source>
        <dbReference type="Google" id="ProtNLM"/>
    </source>
</evidence>
<dbReference type="PROSITE" id="PS51257">
    <property type="entry name" value="PROKAR_LIPOPROTEIN"/>
    <property type="match status" value="1"/>
</dbReference>
<evidence type="ECO:0000313" key="3">
    <source>
        <dbReference type="Proteomes" id="UP000246410"/>
    </source>
</evidence>
<protein>
    <recommendedName>
        <fullName evidence="4">Secreted protein</fullName>
    </recommendedName>
</protein>
<name>A0A317N500_9NOCA</name>
<reference evidence="2 3" key="1">
    <citation type="submission" date="2018-05" db="EMBL/GenBank/DDBJ databases">
        <title>Genomic Encyclopedia of Type Strains, Phase IV (KMG-IV): sequencing the most valuable type-strain genomes for metagenomic binning, comparative biology and taxonomic classification.</title>
        <authorList>
            <person name="Goeker M."/>
        </authorList>
    </citation>
    <scope>NUCLEOTIDE SEQUENCE [LARGE SCALE GENOMIC DNA]</scope>
    <source>
        <strain evidence="2 3">DSM 44717</strain>
    </source>
</reference>
<dbReference type="EMBL" id="QGTL01000014">
    <property type="protein sequence ID" value="PWV70194.1"/>
    <property type="molecule type" value="Genomic_DNA"/>
</dbReference>
<comment type="caution">
    <text evidence="2">The sequence shown here is derived from an EMBL/GenBank/DDBJ whole genome shotgun (WGS) entry which is preliminary data.</text>
</comment>
<organism evidence="2 3">
    <name type="scientific">Nocardia neocaledoniensis</name>
    <dbReference type="NCBI Taxonomy" id="236511"/>
    <lineage>
        <taxon>Bacteria</taxon>
        <taxon>Bacillati</taxon>
        <taxon>Actinomycetota</taxon>
        <taxon>Actinomycetes</taxon>
        <taxon>Mycobacteriales</taxon>
        <taxon>Nocardiaceae</taxon>
        <taxon>Nocardia</taxon>
    </lineage>
</organism>
<sequence length="142" mass="15913">MKRRLTLVLLIAAIGAQTFALTACSSERKDLLSLETCGSLVFPHGVKLVEFEQQTGFGDEVVTAVVEIPADEMDDFKTKSGLAKFTAGVPKDWKYHWRDTKSLPLLESEQAYRADEEQLAQTRWVAYTTKDTSEIVFIHALC</sequence>
<dbReference type="AlphaFoldDB" id="A0A317N500"/>
<accession>A0A317N500</accession>
<keyword evidence="3" id="KW-1185">Reference proteome</keyword>
<dbReference type="RefSeq" id="WP_110040865.1">
    <property type="nucleotide sequence ID" value="NZ_QGTL01000014.1"/>
</dbReference>